<dbReference type="Proteomes" id="UP000887578">
    <property type="component" value="Unplaced"/>
</dbReference>
<evidence type="ECO:0000313" key="1">
    <source>
        <dbReference type="Proteomes" id="UP000887578"/>
    </source>
</evidence>
<name>A0A914P6F3_9BILA</name>
<dbReference type="AlphaFoldDB" id="A0A914P6F3"/>
<evidence type="ECO:0000313" key="2">
    <source>
        <dbReference type="WBParaSite" id="PDA_v2.g13521.t1"/>
    </source>
</evidence>
<organism evidence="1 2">
    <name type="scientific">Panagrolaimus davidi</name>
    <dbReference type="NCBI Taxonomy" id="227884"/>
    <lineage>
        <taxon>Eukaryota</taxon>
        <taxon>Metazoa</taxon>
        <taxon>Ecdysozoa</taxon>
        <taxon>Nematoda</taxon>
        <taxon>Chromadorea</taxon>
        <taxon>Rhabditida</taxon>
        <taxon>Tylenchina</taxon>
        <taxon>Panagrolaimomorpha</taxon>
        <taxon>Panagrolaimoidea</taxon>
        <taxon>Panagrolaimidae</taxon>
        <taxon>Panagrolaimus</taxon>
    </lineage>
</organism>
<dbReference type="WBParaSite" id="PDA_v2.g13521.t1">
    <property type="protein sequence ID" value="PDA_v2.g13521.t1"/>
    <property type="gene ID" value="PDA_v2.g13521"/>
</dbReference>
<sequence>MDSTKIEIPVFMRWKVSKNEIQKRLQKCSSTAKAVNLKELPGIKYGIVILKTKENEIQVGLAFRMPKNPTIINAKFKLSVIPAYNFDGSIYEKVFKEDGDAWGNPVCSWKEFFDPANNYFINDYIYITLEGIFSFEKEQFCIGFEIKGSNDLKTFYNRDDKNFEISGSDGKCVKVSFILLK</sequence>
<proteinExistence type="predicted"/>
<accession>A0A914P6F3</accession>
<keyword evidence="1" id="KW-1185">Reference proteome</keyword>
<reference evidence="2" key="1">
    <citation type="submission" date="2022-11" db="UniProtKB">
        <authorList>
            <consortium name="WormBaseParasite"/>
        </authorList>
    </citation>
    <scope>IDENTIFICATION</scope>
</reference>
<protein>
    <submittedName>
        <fullName evidence="2">Galectin</fullName>
    </submittedName>
</protein>